<name>A0A2A7U193_EDWTA</name>
<organism evidence="1 2">
    <name type="scientific">Edwardsiella tarda</name>
    <dbReference type="NCBI Taxonomy" id="636"/>
    <lineage>
        <taxon>Bacteria</taxon>
        <taxon>Pseudomonadati</taxon>
        <taxon>Pseudomonadota</taxon>
        <taxon>Gammaproteobacteria</taxon>
        <taxon>Enterobacterales</taxon>
        <taxon>Hafniaceae</taxon>
        <taxon>Edwardsiella</taxon>
    </lineage>
</organism>
<evidence type="ECO:0000313" key="1">
    <source>
        <dbReference type="EMBL" id="PEH72070.1"/>
    </source>
</evidence>
<proteinExistence type="predicted"/>
<comment type="caution">
    <text evidence="1">The sequence shown here is derived from an EMBL/GenBank/DDBJ whole genome shotgun (WGS) entry which is preliminary data.</text>
</comment>
<dbReference type="OrthoDB" id="6504331at2"/>
<evidence type="ECO:0000313" key="2">
    <source>
        <dbReference type="Proteomes" id="UP000219788"/>
    </source>
</evidence>
<gene>
    <name evidence="1" type="ORF">CRM76_09150</name>
</gene>
<protein>
    <submittedName>
        <fullName evidence="1">Uncharacterized protein</fullName>
    </submittedName>
</protein>
<dbReference type="AlphaFoldDB" id="A0A2A7U193"/>
<dbReference type="EMBL" id="PDDV01000013">
    <property type="protein sequence ID" value="PEH72070.1"/>
    <property type="molecule type" value="Genomic_DNA"/>
</dbReference>
<reference evidence="2" key="1">
    <citation type="submission" date="2017-09" db="EMBL/GenBank/DDBJ databases">
        <title>FDA dAtabase for Regulatory Grade micrObial Sequences (FDA-ARGOS): Supporting development and validation of Infectious Disease Dx tests.</title>
        <authorList>
            <person name="Goldberg B."/>
            <person name="Campos J."/>
            <person name="Tallon L."/>
            <person name="Sadzewicz L."/>
            <person name="Ott S."/>
            <person name="Zhao X."/>
            <person name="Nagaraj S."/>
            <person name="Vavikolanu K."/>
            <person name="Aluvathingal J."/>
            <person name="Nadendla S."/>
            <person name="Geyer C."/>
            <person name="Sichtig H."/>
        </authorList>
    </citation>
    <scope>NUCLEOTIDE SEQUENCE [LARGE SCALE GENOMIC DNA]</scope>
    <source>
        <strain evidence="2">FDAARGOS_370</strain>
    </source>
</reference>
<dbReference type="Proteomes" id="UP000219788">
    <property type="component" value="Unassembled WGS sequence"/>
</dbReference>
<accession>A0A2A7U193</accession>
<sequence length="138" mass="16166">MNSQSPDEFFAWRVAEAYLLHLVSIHRRPVYRHETGDIEVDRNFLTGLLDGYIKERHPSAWCVRFCIRLLRPLYELPDNRVVFVGGRPPMLNRLGIRYMNALVCQFADMLVDMDLRDGCGMLRMPSEEEMTARYSRGL</sequence>